<evidence type="ECO:0000256" key="6">
    <source>
        <dbReference type="ARBA" id="ARBA00022807"/>
    </source>
</evidence>
<dbReference type="PANTHER" id="PTHR47360:SF1">
    <property type="entry name" value="ENDOPEPTIDASE NLPC-RELATED"/>
    <property type="match status" value="1"/>
</dbReference>
<evidence type="ECO:0000313" key="10">
    <source>
        <dbReference type="EMBL" id="MDE5412038.1"/>
    </source>
</evidence>
<dbReference type="SMART" id="SM00257">
    <property type="entry name" value="LysM"/>
    <property type="match status" value="3"/>
</dbReference>
<dbReference type="CDD" id="cd00118">
    <property type="entry name" value="LysM"/>
    <property type="match status" value="3"/>
</dbReference>
<reference evidence="10" key="1">
    <citation type="submission" date="2024-05" db="EMBL/GenBank/DDBJ databases">
        <title>Alkalihalobacillus sp. strain MEB203 novel alkaliphilic bacterium from Lonar Lake, India.</title>
        <authorList>
            <person name="Joshi A."/>
            <person name="Thite S."/>
            <person name="Mengade P."/>
        </authorList>
    </citation>
    <scope>NUCLEOTIDE SEQUENCE</scope>
    <source>
        <strain evidence="10">MEB 203</strain>
    </source>
</reference>
<keyword evidence="6" id="KW-0788">Thiol protease</keyword>
<proteinExistence type="inferred from homology"/>
<comment type="caution">
    <text evidence="10">The sequence shown here is derived from an EMBL/GenBank/DDBJ whole genome shotgun (WGS) entry which is preliminary data.</text>
</comment>
<evidence type="ECO:0000259" key="8">
    <source>
        <dbReference type="PROSITE" id="PS51782"/>
    </source>
</evidence>
<dbReference type="EMBL" id="JAOTPO010000001">
    <property type="protein sequence ID" value="MDE5412038.1"/>
    <property type="molecule type" value="Genomic_DNA"/>
</dbReference>
<evidence type="ECO:0000313" key="11">
    <source>
        <dbReference type="Proteomes" id="UP001148125"/>
    </source>
</evidence>
<keyword evidence="2" id="KW-0645">Protease</keyword>
<sequence>MKKIILALVALIFLLPQQAFAHSHTLADRIIESGKRYIGTPYQFGAPLGNTSSFDCSSFSATIFGEHGITLPRVSRDQARVGVQVPLQQLQKGDLLFYDTNFDGQINHLTVYINNNEMIHASSSRGVHITNPFSNYWNERFVTARRVIPAEQPTAPTQTTRTGSTYVVKSGDTLSHIARDHGVTVQQLRDWNRLTSDIIFVGQTLQVQAPTQAPPESNVSAPTSSGTVHVVRAGDSLWAISRTYNVTVNQLMEWNNLNSSTIHVGQSLRVSLASSAKTYTVQSGDSLWRIATQNGTTVQVIMDLNQLQSTVIHVGQTLRLP</sequence>
<evidence type="ECO:0000256" key="1">
    <source>
        <dbReference type="ARBA" id="ARBA00007074"/>
    </source>
</evidence>
<dbReference type="PANTHER" id="PTHR47360">
    <property type="entry name" value="MUREIN DD-ENDOPEPTIDASE MEPS/MUREIN LD-CARBOXYPEPTIDASE"/>
    <property type="match status" value="1"/>
</dbReference>
<keyword evidence="11" id="KW-1185">Reference proteome</keyword>
<dbReference type="Gene3D" id="3.90.1720.10">
    <property type="entry name" value="endopeptidase domain like (from Nostoc punctiforme)"/>
    <property type="match status" value="1"/>
</dbReference>
<gene>
    <name evidence="10" type="ORF">N7Z68_01395</name>
</gene>
<feature type="domain" description="NlpC/P60" evidence="9">
    <location>
        <begin position="24"/>
        <end position="148"/>
    </location>
</feature>
<protein>
    <submittedName>
        <fullName evidence="10">LysM peptidoglycan-binding domain-containing protein</fullName>
    </submittedName>
</protein>
<accession>A0ABT5V999</accession>
<dbReference type="InterPro" id="IPR000064">
    <property type="entry name" value="NLP_P60_dom"/>
</dbReference>
<dbReference type="SUPFAM" id="SSF54106">
    <property type="entry name" value="LysM domain"/>
    <property type="match status" value="3"/>
</dbReference>
<keyword evidence="3 7" id="KW-0732">Signal</keyword>
<dbReference type="InterPro" id="IPR052062">
    <property type="entry name" value="Murein_DD/LD_carboxypeptidase"/>
</dbReference>
<name>A0ABT5V999_9BACI</name>
<feature type="signal peptide" evidence="7">
    <location>
        <begin position="1"/>
        <end position="21"/>
    </location>
</feature>
<keyword evidence="4" id="KW-0677">Repeat</keyword>
<comment type="similarity">
    <text evidence="1">Belongs to the peptidase C40 family.</text>
</comment>
<dbReference type="InterPro" id="IPR036779">
    <property type="entry name" value="LysM_dom_sf"/>
</dbReference>
<evidence type="ECO:0000256" key="7">
    <source>
        <dbReference type="SAM" id="SignalP"/>
    </source>
</evidence>
<evidence type="ECO:0000256" key="3">
    <source>
        <dbReference type="ARBA" id="ARBA00022729"/>
    </source>
</evidence>
<keyword evidence="5" id="KW-0378">Hydrolase</keyword>
<feature type="chain" id="PRO_5046822664" evidence="7">
    <location>
        <begin position="22"/>
        <end position="321"/>
    </location>
</feature>
<dbReference type="PROSITE" id="PS51935">
    <property type="entry name" value="NLPC_P60"/>
    <property type="match status" value="1"/>
</dbReference>
<dbReference type="PROSITE" id="PS51782">
    <property type="entry name" value="LYSM"/>
    <property type="match status" value="3"/>
</dbReference>
<evidence type="ECO:0000256" key="2">
    <source>
        <dbReference type="ARBA" id="ARBA00022670"/>
    </source>
</evidence>
<dbReference type="RefSeq" id="WP_275116663.1">
    <property type="nucleotide sequence ID" value="NZ_JAOTPO010000001.1"/>
</dbReference>
<feature type="domain" description="LysM" evidence="8">
    <location>
        <begin position="277"/>
        <end position="320"/>
    </location>
</feature>
<dbReference type="Proteomes" id="UP001148125">
    <property type="component" value="Unassembled WGS sequence"/>
</dbReference>
<dbReference type="InterPro" id="IPR018392">
    <property type="entry name" value="LysM"/>
</dbReference>
<organism evidence="10 11">
    <name type="scientific">Alkalihalobacterium chitinilyticum</name>
    <dbReference type="NCBI Taxonomy" id="2980103"/>
    <lineage>
        <taxon>Bacteria</taxon>
        <taxon>Bacillati</taxon>
        <taxon>Bacillota</taxon>
        <taxon>Bacilli</taxon>
        <taxon>Bacillales</taxon>
        <taxon>Bacillaceae</taxon>
        <taxon>Alkalihalobacterium</taxon>
    </lineage>
</organism>
<dbReference type="Pfam" id="PF01476">
    <property type="entry name" value="LysM"/>
    <property type="match status" value="3"/>
</dbReference>
<evidence type="ECO:0000256" key="4">
    <source>
        <dbReference type="ARBA" id="ARBA00022737"/>
    </source>
</evidence>
<dbReference type="SUPFAM" id="SSF54001">
    <property type="entry name" value="Cysteine proteinases"/>
    <property type="match status" value="1"/>
</dbReference>
<evidence type="ECO:0000256" key="5">
    <source>
        <dbReference type="ARBA" id="ARBA00022801"/>
    </source>
</evidence>
<feature type="domain" description="LysM" evidence="8">
    <location>
        <begin position="227"/>
        <end position="270"/>
    </location>
</feature>
<feature type="domain" description="LysM" evidence="8">
    <location>
        <begin position="164"/>
        <end position="207"/>
    </location>
</feature>
<dbReference type="Gene3D" id="3.10.350.10">
    <property type="entry name" value="LysM domain"/>
    <property type="match status" value="3"/>
</dbReference>
<dbReference type="Pfam" id="PF00877">
    <property type="entry name" value="NLPC_P60"/>
    <property type="match status" value="1"/>
</dbReference>
<dbReference type="InterPro" id="IPR038765">
    <property type="entry name" value="Papain-like_cys_pep_sf"/>
</dbReference>
<evidence type="ECO:0000259" key="9">
    <source>
        <dbReference type="PROSITE" id="PS51935"/>
    </source>
</evidence>